<dbReference type="EMBL" id="ML993659">
    <property type="protein sequence ID" value="KAF2158514.1"/>
    <property type="molecule type" value="Genomic_DNA"/>
</dbReference>
<dbReference type="GO" id="GO:0005737">
    <property type="term" value="C:cytoplasm"/>
    <property type="evidence" value="ECO:0007669"/>
    <property type="project" value="TreeGrafter"/>
</dbReference>
<dbReference type="AlphaFoldDB" id="A0A6A6BUP4"/>
<evidence type="ECO:0000313" key="3">
    <source>
        <dbReference type="EMBL" id="KAF2158514.1"/>
    </source>
</evidence>
<dbReference type="GO" id="GO:0019748">
    <property type="term" value="P:secondary metabolic process"/>
    <property type="evidence" value="ECO:0007669"/>
    <property type="project" value="TreeGrafter"/>
</dbReference>
<dbReference type="Pfam" id="PF03959">
    <property type="entry name" value="FSH1"/>
    <property type="match status" value="1"/>
</dbReference>
<proteinExistence type="predicted"/>
<dbReference type="PANTHER" id="PTHR48070:SF6">
    <property type="entry name" value="ESTERASE OVCA2"/>
    <property type="match status" value="1"/>
</dbReference>
<dbReference type="InterPro" id="IPR005645">
    <property type="entry name" value="FSH-like_dom"/>
</dbReference>
<gene>
    <name evidence="3" type="ORF">M409DRAFT_61585</name>
</gene>
<evidence type="ECO:0000259" key="2">
    <source>
        <dbReference type="Pfam" id="PF03959"/>
    </source>
</evidence>
<dbReference type="OrthoDB" id="2094269at2759"/>
<dbReference type="RefSeq" id="XP_033659403.1">
    <property type="nucleotide sequence ID" value="XM_033814809.1"/>
</dbReference>
<dbReference type="GO" id="GO:0016787">
    <property type="term" value="F:hydrolase activity"/>
    <property type="evidence" value="ECO:0007669"/>
    <property type="project" value="UniProtKB-KW"/>
</dbReference>
<evidence type="ECO:0000313" key="4">
    <source>
        <dbReference type="Proteomes" id="UP000799537"/>
    </source>
</evidence>
<feature type="domain" description="Serine hydrolase" evidence="2">
    <location>
        <begin position="2"/>
        <end position="184"/>
    </location>
</feature>
<dbReference type="PANTHER" id="PTHR48070">
    <property type="entry name" value="ESTERASE OVCA2"/>
    <property type="match status" value="1"/>
</dbReference>
<evidence type="ECO:0000256" key="1">
    <source>
        <dbReference type="ARBA" id="ARBA00022801"/>
    </source>
</evidence>
<keyword evidence="4" id="KW-1185">Reference proteome</keyword>
<dbReference type="GO" id="GO:0005634">
    <property type="term" value="C:nucleus"/>
    <property type="evidence" value="ECO:0007669"/>
    <property type="project" value="TreeGrafter"/>
</dbReference>
<dbReference type="GeneID" id="54568081"/>
<sequence>MRYLCLHGRGTNAKIFEMQTNQHEYDFLEGTMPWELDPDLGNLVSENDETFALFDENNPLTALTAVDQLNSFVEVEGPYDGVIAFRQAVGVVATWMASQARQKKPSFKCSVFLSGAAPAVDYNALQKGIFVQLDPRALDCRIEVPTAHIWGTNDQWKDAAEATSQLCRADVRSALVHQGGHEVPGVGSKEALHETLNMIRRAILQSHAAG</sequence>
<dbReference type="SUPFAM" id="SSF53474">
    <property type="entry name" value="alpha/beta-Hydrolases"/>
    <property type="match status" value="1"/>
</dbReference>
<dbReference type="InterPro" id="IPR029058">
    <property type="entry name" value="AB_hydrolase_fold"/>
</dbReference>
<reference evidence="3" key="1">
    <citation type="journal article" date="2020" name="Stud. Mycol.">
        <title>101 Dothideomycetes genomes: a test case for predicting lifestyles and emergence of pathogens.</title>
        <authorList>
            <person name="Haridas S."/>
            <person name="Albert R."/>
            <person name="Binder M."/>
            <person name="Bloem J."/>
            <person name="Labutti K."/>
            <person name="Salamov A."/>
            <person name="Andreopoulos B."/>
            <person name="Baker S."/>
            <person name="Barry K."/>
            <person name="Bills G."/>
            <person name="Bluhm B."/>
            <person name="Cannon C."/>
            <person name="Castanera R."/>
            <person name="Culley D."/>
            <person name="Daum C."/>
            <person name="Ezra D."/>
            <person name="Gonzalez J."/>
            <person name="Henrissat B."/>
            <person name="Kuo A."/>
            <person name="Liang C."/>
            <person name="Lipzen A."/>
            <person name="Lutzoni F."/>
            <person name="Magnuson J."/>
            <person name="Mondo S."/>
            <person name="Nolan M."/>
            <person name="Ohm R."/>
            <person name="Pangilinan J."/>
            <person name="Park H.-J."/>
            <person name="Ramirez L."/>
            <person name="Alfaro M."/>
            <person name="Sun H."/>
            <person name="Tritt A."/>
            <person name="Yoshinaga Y."/>
            <person name="Zwiers L.-H."/>
            <person name="Turgeon B."/>
            <person name="Goodwin S."/>
            <person name="Spatafora J."/>
            <person name="Crous P."/>
            <person name="Grigoriev I."/>
        </authorList>
    </citation>
    <scope>NUCLEOTIDE SEQUENCE</scope>
    <source>
        <strain evidence="3">ATCC 36951</strain>
    </source>
</reference>
<dbReference type="InterPro" id="IPR050593">
    <property type="entry name" value="LovG"/>
</dbReference>
<dbReference type="Proteomes" id="UP000799537">
    <property type="component" value="Unassembled WGS sequence"/>
</dbReference>
<accession>A0A6A6BUP4</accession>
<protein>
    <recommendedName>
        <fullName evidence="2">Serine hydrolase domain-containing protein</fullName>
    </recommendedName>
</protein>
<dbReference type="Gene3D" id="3.40.50.1820">
    <property type="entry name" value="alpha/beta hydrolase"/>
    <property type="match status" value="1"/>
</dbReference>
<keyword evidence="1" id="KW-0378">Hydrolase</keyword>
<name>A0A6A6BUP4_ZASCE</name>
<organism evidence="3 4">
    <name type="scientific">Zasmidium cellare ATCC 36951</name>
    <dbReference type="NCBI Taxonomy" id="1080233"/>
    <lineage>
        <taxon>Eukaryota</taxon>
        <taxon>Fungi</taxon>
        <taxon>Dikarya</taxon>
        <taxon>Ascomycota</taxon>
        <taxon>Pezizomycotina</taxon>
        <taxon>Dothideomycetes</taxon>
        <taxon>Dothideomycetidae</taxon>
        <taxon>Mycosphaerellales</taxon>
        <taxon>Mycosphaerellaceae</taxon>
        <taxon>Zasmidium</taxon>
    </lineage>
</organism>